<dbReference type="InterPro" id="IPR012902">
    <property type="entry name" value="N_methyl_site"/>
</dbReference>
<feature type="transmembrane region" description="Helical" evidence="2">
    <location>
        <begin position="12"/>
        <end position="33"/>
    </location>
</feature>
<keyword evidence="4" id="KW-1185">Reference proteome</keyword>
<dbReference type="Proteomes" id="UP000460287">
    <property type="component" value="Unassembled WGS sequence"/>
</dbReference>
<proteinExistence type="predicted"/>
<dbReference type="PANTHER" id="PTHR30093">
    <property type="entry name" value="GENERAL SECRETION PATHWAY PROTEIN G"/>
    <property type="match status" value="1"/>
</dbReference>
<organism evidence="3 4">
    <name type="scientific">Inconstantimicrobium porci</name>
    <dbReference type="NCBI Taxonomy" id="2652291"/>
    <lineage>
        <taxon>Bacteria</taxon>
        <taxon>Bacillati</taxon>
        <taxon>Bacillota</taxon>
        <taxon>Clostridia</taxon>
        <taxon>Eubacteriales</taxon>
        <taxon>Clostridiaceae</taxon>
        <taxon>Inconstantimicrobium</taxon>
    </lineage>
</organism>
<gene>
    <name evidence="3" type="ORF">FYJ33_02295</name>
</gene>
<dbReference type="SUPFAM" id="SSF54523">
    <property type="entry name" value="Pili subunits"/>
    <property type="match status" value="1"/>
</dbReference>
<dbReference type="NCBIfam" id="TIGR02532">
    <property type="entry name" value="IV_pilin_GFxxxE"/>
    <property type="match status" value="1"/>
</dbReference>
<dbReference type="Gene3D" id="3.30.700.10">
    <property type="entry name" value="Glycoprotein, Type 4 Pilin"/>
    <property type="match status" value="1"/>
</dbReference>
<dbReference type="Pfam" id="PF07963">
    <property type="entry name" value="N_methyl"/>
    <property type="match status" value="1"/>
</dbReference>
<dbReference type="EMBL" id="VULX01000002">
    <property type="protein sequence ID" value="MSR90278.1"/>
    <property type="molecule type" value="Genomic_DNA"/>
</dbReference>
<evidence type="ECO:0000313" key="3">
    <source>
        <dbReference type="EMBL" id="MSR90278.1"/>
    </source>
</evidence>
<keyword evidence="2" id="KW-0472">Membrane</keyword>
<evidence type="ECO:0000256" key="2">
    <source>
        <dbReference type="SAM" id="Phobius"/>
    </source>
</evidence>
<keyword evidence="2" id="KW-1133">Transmembrane helix</keyword>
<dbReference type="GO" id="GO:0044096">
    <property type="term" value="C:type IV pilus"/>
    <property type="evidence" value="ECO:0007669"/>
    <property type="project" value="TreeGrafter"/>
</dbReference>
<dbReference type="PROSITE" id="PS00409">
    <property type="entry name" value="PROKAR_NTER_METHYL"/>
    <property type="match status" value="1"/>
</dbReference>
<keyword evidence="2" id="KW-0812">Transmembrane</keyword>
<name>A0A7X2MWB4_9CLOT</name>
<dbReference type="GO" id="GO:0043107">
    <property type="term" value="P:type IV pilus-dependent motility"/>
    <property type="evidence" value="ECO:0007669"/>
    <property type="project" value="TreeGrafter"/>
</dbReference>
<reference evidence="3 4" key="1">
    <citation type="submission" date="2019-08" db="EMBL/GenBank/DDBJ databases">
        <title>In-depth cultivation of the pig gut microbiome towards novel bacterial diversity and tailored functional studies.</title>
        <authorList>
            <person name="Wylensek D."/>
            <person name="Hitch T.C.A."/>
            <person name="Clavel T."/>
        </authorList>
    </citation>
    <scope>NUCLEOTIDE SEQUENCE [LARGE SCALE GENOMIC DNA]</scope>
    <source>
        <strain evidence="3 4">WCA-383-APC-5B</strain>
    </source>
</reference>
<comment type="caution">
    <text evidence="3">The sequence shown here is derived from an EMBL/GenBank/DDBJ whole genome shotgun (WGS) entry which is preliminary data.</text>
</comment>
<evidence type="ECO:0000313" key="4">
    <source>
        <dbReference type="Proteomes" id="UP000460287"/>
    </source>
</evidence>
<dbReference type="RefSeq" id="WP_154530166.1">
    <property type="nucleotide sequence ID" value="NZ_JAQXTV010000188.1"/>
</dbReference>
<dbReference type="InterPro" id="IPR045584">
    <property type="entry name" value="Pilin-like"/>
</dbReference>
<dbReference type="PANTHER" id="PTHR30093:SF34">
    <property type="entry name" value="PREPILIN PEPTIDASE-DEPENDENT PROTEIN D"/>
    <property type="match status" value="1"/>
</dbReference>
<sequence length="132" mass="14102">MGKKVVNKKKKGFTLIELIIVIAIIAILAAIAIPKFATIRKNANITTDIANAKNIHSIVAQGIANEKISATTSLTSADDAIKNSIDADQVKSKVSGNAFRVVVTDGDIKVYGGTDDDKDIVYPTQGENYQKN</sequence>
<accession>A0A7X2MWB4</accession>
<dbReference type="AlphaFoldDB" id="A0A7X2MWB4"/>
<evidence type="ECO:0000256" key="1">
    <source>
        <dbReference type="ARBA" id="ARBA00022481"/>
    </source>
</evidence>
<protein>
    <submittedName>
        <fullName evidence="3">Prepilin-type N-terminal cleavage/methylation domain-containing protein</fullName>
    </submittedName>
</protein>
<keyword evidence="1" id="KW-0488">Methylation</keyword>